<evidence type="ECO:0000313" key="4">
    <source>
        <dbReference type="Proteomes" id="UP000006666"/>
    </source>
</evidence>
<reference evidence="3 4" key="1">
    <citation type="journal article" date="2009" name="Stand. Genomic Sci.">
        <title>Complete genome sequence of Kytococcus sedentarius type strain (541).</title>
        <authorList>
            <person name="Sims D."/>
            <person name="Brettin T."/>
            <person name="Detter J.C."/>
            <person name="Han C."/>
            <person name="Lapidus A."/>
            <person name="Copeland A."/>
            <person name="Glavina Del Rio T."/>
            <person name="Nolan M."/>
            <person name="Chen F."/>
            <person name="Lucas S."/>
            <person name="Tice H."/>
            <person name="Cheng J.F."/>
            <person name="Bruce D."/>
            <person name="Goodwin L."/>
            <person name="Pitluck S."/>
            <person name="Ovchinnikova G."/>
            <person name="Pati A."/>
            <person name="Ivanova N."/>
            <person name="Mavrommatis K."/>
            <person name="Chen A."/>
            <person name="Palaniappan K."/>
            <person name="D'haeseleer P."/>
            <person name="Chain P."/>
            <person name="Bristow J."/>
            <person name="Eisen J.A."/>
            <person name="Markowitz V."/>
            <person name="Hugenholtz P."/>
            <person name="Schneider S."/>
            <person name="Goker M."/>
            <person name="Pukall R."/>
            <person name="Kyrpides N.C."/>
            <person name="Klenk H.P."/>
        </authorList>
    </citation>
    <scope>NUCLEOTIDE SEQUENCE [LARGE SCALE GENOMIC DNA]</scope>
    <source>
        <strain evidence="4">ATCC 14392 / DSM 20547 / JCM 11482 / CCUG 33030 / NBRC 15357 / NCTC 11040 / CCM 314 / 541</strain>
    </source>
</reference>
<dbReference type="Proteomes" id="UP000006666">
    <property type="component" value="Chromosome"/>
</dbReference>
<dbReference type="KEGG" id="kse:Ksed_26690"/>
<protein>
    <submittedName>
        <fullName evidence="3">Glycosyltransferase</fullName>
    </submittedName>
</protein>
<dbReference type="CAZy" id="GT4">
    <property type="family name" value="Glycosyltransferase Family 4"/>
</dbReference>
<dbReference type="CDD" id="cd03801">
    <property type="entry name" value="GT4_PimA-like"/>
    <property type="match status" value="1"/>
</dbReference>
<evidence type="ECO:0000259" key="2">
    <source>
        <dbReference type="Pfam" id="PF00534"/>
    </source>
</evidence>
<evidence type="ECO:0000256" key="1">
    <source>
        <dbReference type="ARBA" id="ARBA00022679"/>
    </source>
</evidence>
<dbReference type="InterPro" id="IPR001296">
    <property type="entry name" value="Glyco_trans_1"/>
</dbReference>
<dbReference type="EMBL" id="CP001686">
    <property type="protein sequence ID" value="ACV07619.1"/>
    <property type="molecule type" value="Genomic_DNA"/>
</dbReference>
<dbReference type="eggNOG" id="COG0438">
    <property type="taxonomic scope" value="Bacteria"/>
</dbReference>
<dbReference type="PANTHER" id="PTHR12526">
    <property type="entry name" value="GLYCOSYLTRANSFERASE"/>
    <property type="match status" value="1"/>
</dbReference>
<dbReference type="PANTHER" id="PTHR12526:SF636">
    <property type="entry name" value="BLL3647 PROTEIN"/>
    <property type="match status" value="1"/>
</dbReference>
<keyword evidence="1" id="KW-0808">Transferase</keyword>
<dbReference type="SUPFAM" id="SSF53756">
    <property type="entry name" value="UDP-Glycosyltransferase/glycogen phosphorylase"/>
    <property type="match status" value="1"/>
</dbReference>
<dbReference type="GO" id="GO:0016757">
    <property type="term" value="F:glycosyltransferase activity"/>
    <property type="evidence" value="ECO:0007669"/>
    <property type="project" value="InterPro"/>
</dbReference>
<accession>C7NGU7</accession>
<dbReference type="Pfam" id="PF00534">
    <property type="entry name" value="Glycos_transf_1"/>
    <property type="match status" value="1"/>
</dbReference>
<dbReference type="RefSeq" id="WP_015780540.1">
    <property type="nucleotide sequence ID" value="NC_013169.1"/>
</dbReference>
<dbReference type="HOGENOM" id="CLU_024254_0_0_11"/>
<keyword evidence="4" id="KW-1185">Reference proteome</keyword>
<evidence type="ECO:0000313" key="3">
    <source>
        <dbReference type="EMBL" id="ACV07619.1"/>
    </source>
</evidence>
<dbReference type="STRING" id="478801.Ksed_26690"/>
<gene>
    <name evidence="3" type="ordered locus">Ksed_26690</name>
</gene>
<organism evidence="3 4">
    <name type="scientific">Kytococcus sedentarius (strain ATCC 14392 / DSM 20547 / JCM 11482 / CCUG 33030 / NBRC 15357 / NCTC 11040 / CCM 314 / 541)</name>
    <name type="common">Micrococcus sedentarius</name>
    <dbReference type="NCBI Taxonomy" id="478801"/>
    <lineage>
        <taxon>Bacteria</taxon>
        <taxon>Bacillati</taxon>
        <taxon>Actinomycetota</taxon>
        <taxon>Actinomycetes</taxon>
        <taxon>Micrococcales</taxon>
        <taxon>Kytococcaceae</taxon>
        <taxon>Kytococcus</taxon>
    </lineage>
</organism>
<name>C7NGU7_KYTSD</name>
<feature type="domain" description="Glycosyl transferase family 1" evidence="2">
    <location>
        <begin position="443"/>
        <end position="570"/>
    </location>
</feature>
<proteinExistence type="predicted"/>
<sequence length="644" mass="70246">MSPASLTPAGTTGRTVLWCASSADQVLVDARTIRHLLAQHHRVTLATPEAAWEYVTADAEADEDRAHLLEQLGSGGLRVLHPRESSTADARGLLHALHRTPESEPFTQALLGDPRIATLAADAMVVWPGRSRAVHLDAVDVATDGAATTAVTELLARPVAAGELHPRAVLELADDVPGAVTPRQRVHAASRLVREDLWSGGTARLQRYLEDLAESALSAHDLAALVMLTFHRGLHADTLRSPLVEQPQSWLAPLRSTAGWQELAAERPRPVATPRPEASTAAPHVVLLPGTYGRFEGPVIRALEASGCTVDLLDLAELAPALRRRNPTRENLARVRSLVTEGEHGLPAEAVERLAAADVIWAEWADLPAVWASHLAAPHQRMVVRLHSLDTLDPWLHLLRWSSVDALVAVGAPVARVAVEALGTRLDLPPVHVVGHVLDDHWFEVPGTEDAHRRLVMVKWGRRVKDPLRAVEILARLREHDPTWRLRLIGDDLRDAGEHGPYTRKFARRIEEDDVRDALEFVPHTDDVAGHLAGCGFVLSTSRRESFHLGVVEGAAAGCVPVVRDWPVFRRHGGARDVLPPHWVVDTGPDGVDAAVERILTHADRSAWEAGSATARQDVRDHLDTQDTLRRLAAVALDRPDIPS</sequence>
<dbReference type="Gene3D" id="3.40.50.2000">
    <property type="entry name" value="Glycogen Phosphorylase B"/>
    <property type="match status" value="1"/>
</dbReference>
<dbReference type="AlphaFoldDB" id="C7NGU7"/>